<feature type="disulfide bond" evidence="2">
    <location>
        <begin position="202"/>
        <end position="250"/>
    </location>
</feature>
<dbReference type="Pfam" id="PF13472">
    <property type="entry name" value="Lipase_GDSL_2"/>
    <property type="match status" value="1"/>
</dbReference>
<keyword evidence="2" id="KW-1015">Disulfide bond</keyword>
<dbReference type="SUPFAM" id="SSF52266">
    <property type="entry name" value="SGNH hydrolase"/>
    <property type="match status" value="1"/>
</dbReference>
<dbReference type="GO" id="GO:0019433">
    <property type="term" value="P:triglyceride catabolic process"/>
    <property type="evidence" value="ECO:0007669"/>
    <property type="project" value="TreeGrafter"/>
</dbReference>
<evidence type="ECO:0000259" key="4">
    <source>
        <dbReference type="Pfam" id="PF13472"/>
    </source>
</evidence>
<keyword evidence="3" id="KW-0732">Signal</keyword>
<feature type="disulfide bond" evidence="2">
    <location>
        <begin position="142"/>
        <end position="150"/>
    </location>
</feature>
<sequence length="297" mass="30666">MKRHVYSFGLLFSQALKAILTLLLAAVLSAPAVARSSAPGTGDLYVSMGSSYAAGPGVGAPIVSAGGCRRSASNFADIVARARGLKLVDVSCSGATTANILEHGQYGLPAQIEAVTPDARLVSILIGGNDVNYVTDLMGLSCRDTGGANCRVTDPAEVERRIAVLPESLDRVVTEVRRRAPAARIVLLGYLPAVPGRAAESCAALPLAPDDAVRMRARYVRLAQIIGGAARRNGVGVVPSSVIGAGHEVCAEVPYVAGYHPQKTPGWAAPVPYHPNQAGMDKVAAALNEVIGDPGAR</sequence>
<evidence type="ECO:0000256" key="3">
    <source>
        <dbReference type="SAM" id="SignalP"/>
    </source>
</evidence>
<dbReference type="PANTHER" id="PTHR37981:SF1">
    <property type="entry name" value="SGNH HYDROLASE-TYPE ESTERASE DOMAIN-CONTAINING PROTEIN"/>
    <property type="match status" value="1"/>
</dbReference>
<feature type="active site" description="Nucleophile" evidence="1">
    <location>
        <position position="51"/>
    </location>
</feature>
<comment type="caution">
    <text evidence="5">The sequence shown here is derived from an EMBL/GenBank/DDBJ whole genome shotgun (WGS) entry which is preliminary data.</text>
</comment>
<gene>
    <name evidence="5" type="ORF">ANI02nite_06890</name>
</gene>
<feature type="domain" description="SGNH hydrolase-type esterase" evidence="4">
    <location>
        <begin position="48"/>
        <end position="281"/>
    </location>
</feature>
<evidence type="ECO:0000313" key="6">
    <source>
        <dbReference type="Proteomes" id="UP000321635"/>
    </source>
</evidence>
<accession>A0A511X7A6</accession>
<dbReference type="Gene3D" id="3.40.50.1110">
    <property type="entry name" value="SGNH hydrolase"/>
    <property type="match status" value="1"/>
</dbReference>
<feature type="active site" evidence="1">
    <location>
        <position position="274"/>
    </location>
</feature>
<dbReference type="InterPro" id="IPR036514">
    <property type="entry name" value="SGNH_hydro_sf"/>
</dbReference>
<protein>
    <recommendedName>
        <fullName evidence="4">SGNH hydrolase-type esterase domain-containing protein</fullName>
    </recommendedName>
</protein>
<dbReference type="AlphaFoldDB" id="A0A511X7A6"/>
<dbReference type="STRING" id="1120919.GCA_000429165_00709"/>
<dbReference type="InterPro" id="IPR037460">
    <property type="entry name" value="SEST-like"/>
</dbReference>
<feature type="signal peptide" evidence="3">
    <location>
        <begin position="1"/>
        <end position="34"/>
    </location>
</feature>
<dbReference type="GO" id="GO:0004806">
    <property type="term" value="F:triacylglycerol lipase activity"/>
    <property type="evidence" value="ECO:0007669"/>
    <property type="project" value="TreeGrafter"/>
</dbReference>
<dbReference type="InterPro" id="IPR013830">
    <property type="entry name" value="SGNH_hydro"/>
</dbReference>
<dbReference type="OrthoDB" id="5503950at2"/>
<feature type="disulfide bond" evidence="2">
    <location>
        <begin position="68"/>
        <end position="92"/>
    </location>
</feature>
<reference evidence="5 6" key="1">
    <citation type="submission" date="2019-07" db="EMBL/GenBank/DDBJ databases">
        <title>Whole genome shotgun sequence of Acetobacter nitrogenifigens NBRC 105050.</title>
        <authorList>
            <person name="Hosoyama A."/>
            <person name="Uohara A."/>
            <person name="Ohji S."/>
            <person name="Ichikawa N."/>
        </authorList>
    </citation>
    <scope>NUCLEOTIDE SEQUENCE [LARGE SCALE GENOMIC DNA]</scope>
    <source>
        <strain evidence="5 6">NBRC 105050</strain>
    </source>
</reference>
<evidence type="ECO:0000313" key="5">
    <source>
        <dbReference type="EMBL" id="GEN58805.1"/>
    </source>
</evidence>
<dbReference type="PANTHER" id="PTHR37981">
    <property type="entry name" value="LIPASE 2"/>
    <property type="match status" value="1"/>
</dbReference>
<keyword evidence="6" id="KW-1185">Reference proteome</keyword>
<feature type="chain" id="PRO_5022182585" description="SGNH hydrolase-type esterase domain-containing protein" evidence="3">
    <location>
        <begin position="35"/>
        <end position="297"/>
    </location>
</feature>
<organism evidence="5 6">
    <name type="scientific">Acetobacter nitrogenifigens DSM 23921 = NBRC 105050</name>
    <dbReference type="NCBI Taxonomy" id="1120919"/>
    <lineage>
        <taxon>Bacteria</taxon>
        <taxon>Pseudomonadati</taxon>
        <taxon>Pseudomonadota</taxon>
        <taxon>Alphaproteobacteria</taxon>
        <taxon>Acetobacterales</taxon>
        <taxon>Acetobacteraceae</taxon>
        <taxon>Acetobacter</taxon>
    </lineage>
</organism>
<evidence type="ECO:0000256" key="1">
    <source>
        <dbReference type="PIRSR" id="PIRSR637460-1"/>
    </source>
</evidence>
<dbReference type="EMBL" id="BJYF01000003">
    <property type="protein sequence ID" value="GEN58805.1"/>
    <property type="molecule type" value="Genomic_DNA"/>
</dbReference>
<proteinExistence type="predicted"/>
<dbReference type="Proteomes" id="UP000321635">
    <property type="component" value="Unassembled WGS sequence"/>
</dbReference>
<name>A0A511X7A6_9PROT</name>
<dbReference type="CDD" id="cd01823">
    <property type="entry name" value="SEST_like"/>
    <property type="match status" value="1"/>
</dbReference>
<evidence type="ECO:0000256" key="2">
    <source>
        <dbReference type="PIRSR" id="PIRSR637460-2"/>
    </source>
</evidence>